<dbReference type="Proteomes" id="UP000005258">
    <property type="component" value="Chromosome"/>
</dbReference>
<reference evidence="1 2" key="1">
    <citation type="journal article" date="2012" name="J. Am. Chem. Soc.">
        <title>Bacterial biosynthesis and maturation of the didemnin anti-cancer agents.</title>
        <authorList>
            <person name="Xu Y."/>
            <person name="Kersten R.D."/>
            <person name="Nam S.J."/>
            <person name="Lu L."/>
            <person name="Al-Suwailem A.M."/>
            <person name="Zheng H."/>
            <person name="Fenical W."/>
            <person name="Dorrestein P.C."/>
            <person name="Moore B.S."/>
            <person name="Qian P.Y."/>
        </authorList>
    </citation>
    <scope>NUCLEOTIDE SEQUENCE [LARGE SCALE GENOMIC DNA]</scope>
    <source>
        <strain evidence="1 2">KA081020-065</strain>
    </source>
</reference>
<dbReference type="AlphaFoldDB" id="I3TN85"/>
<keyword evidence="2" id="KW-1185">Reference proteome</keyword>
<proteinExistence type="predicted"/>
<accession>I3TN85</accession>
<protein>
    <recommendedName>
        <fullName evidence="3">ArsR family transcriptional regulator</fullName>
    </recommendedName>
</protein>
<dbReference type="RefSeq" id="WP_014745900.1">
    <property type="nucleotide sequence ID" value="NC_017956.1"/>
</dbReference>
<evidence type="ECO:0000313" key="1">
    <source>
        <dbReference type="EMBL" id="AFK54223.1"/>
    </source>
</evidence>
<dbReference type="EMBL" id="CP003236">
    <property type="protein sequence ID" value="AFK54223.1"/>
    <property type="molecule type" value="Genomic_DNA"/>
</dbReference>
<organism evidence="1 2">
    <name type="scientific">Tistrella mobilis (strain KA081020-065)</name>
    <dbReference type="NCBI Taxonomy" id="1110502"/>
    <lineage>
        <taxon>Bacteria</taxon>
        <taxon>Pseudomonadati</taxon>
        <taxon>Pseudomonadota</taxon>
        <taxon>Alphaproteobacteria</taxon>
        <taxon>Geminicoccales</taxon>
        <taxon>Geminicoccaceae</taxon>
        <taxon>Tistrella</taxon>
    </lineage>
</organism>
<sequence>MTERDLTDRMDPAAGRRLAILRILIDQDGAANESVIGTNLWALQYRGLASAPDTVRADLDHLRDAGLVRTDWYRGMVMGAEITPRGRLYLRRQVPAVPGVAYPLIGD</sequence>
<dbReference type="KEGG" id="tmo:TMO_2385"/>
<evidence type="ECO:0000313" key="2">
    <source>
        <dbReference type="Proteomes" id="UP000005258"/>
    </source>
</evidence>
<dbReference type="STRING" id="1110502.TMO_2385"/>
<evidence type="ECO:0008006" key="3">
    <source>
        <dbReference type="Google" id="ProtNLM"/>
    </source>
</evidence>
<gene>
    <name evidence="1" type="ordered locus">TMO_2385</name>
</gene>
<name>I3TN85_TISMK</name>
<dbReference type="HOGENOM" id="CLU_2208865_0_0_5"/>